<dbReference type="EMBL" id="JBFOLK010000014">
    <property type="protein sequence ID" value="KAL2461080.1"/>
    <property type="molecule type" value="Genomic_DNA"/>
</dbReference>
<dbReference type="NCBIfam" id="TIGR00069">
    <property type="entry name" value="hisD"/>
    <property type="match status" value="1"/>
</dbReference>
<feature type="binding site" evidence="13">
    <location>
        <position position="351"/>
    </location>
    <ligand>
        <name>substrate</name>
    </ligand>
</feature>
<comment type="cofactor">
    <cofactor evidence="14">
        <name>Zn(2+)</name>
        <dbReference type="ChEBI" id="CHEBI:29105"/>
    </cofactor>
    <text evidence="14">Binds 1 zinc ion per subunit.</text>
</comment>
<dbReference type="FunFam" id="3.40.50.1980:FF:000001">
    <property type="entry name" value="Histidinol dehydrogenase"/>
    <property type="match status" value="1"/>
</dbReference>
<evidence type="ECO:0000256" key="4">
    <source>
        <dbReference type="ARBA" id="ARBA00022723"/>
    </source>
</evidence>
<dbReference type="SUPFAM" id="SSF53720">
    <property type="entry name" value="ALDH-like"/>
    <property type="match status" value="1"/>
</dbReference>
<keyword evidence="10" id="KW-0934">Plastid</keyword>
<dbReference type="CDD" id="cd06572">
    <property type="entry name" value="Histidinol_dh"/>
    <property type="match status" value="1"/>
</dbReference>
<feature type="binding site" evidence="12">
    <location>
        <position position="256"/>
    </location>
    <ligand>
        <name>NAD(+)</name>
        <dbReference type="ChEBI" id="CHEBI:57540"/>
    </ligand>
</feature>
<organism evidence="16 17">
    <name type="scientific">Abeliophyllum distichum</name>
    <dbReference type="NCBI Taxonomy" id="126358"/>
    <lineage>
        <taxon>Eukaryota</taxon>
        <taxon>Viridiplantae</taxon>
        <taxon>Streptophyta</taxon>
        <taxon>Embryophyta</taxon>
        <taxon>Tracheophyta</taxon>
        <taxon>Spermatophyta</taxon>
        <taxon>Magnoliopsida</taxon>
        <taxon>eudicotyledons</taxon>
        <taxon>Gunneridae</taxon>
        <taxon>Pentapetalae</taxon>
        <taxon>asterids</taxon>
        <taxon>lamiids</taxon>
        <taxon>Lamiales</taxon>
        <taxon>Oleaceae</taxon>
        <taxon>Forsythieae</taxon>
        <taxon>Abeliophyllum</taxon>
    </lineage>
</organism>
<gene>
    <name evidence="16" type="ORF">Adt_44500</name>
</gene>
<reference evidence="17" key="1">
    <citation type="submission" date="2024-07" db="EMBL/GenBank/DDBJ databases">
        <title>Two chromosome-level genome assemblies of Korean endemic species Abeliophyllum distichum and Forsythia ovata (Oleaceae).</title>
        <authorList>
            <person name="Jang H."/>
        </authorList>
    </citation>
    <scope>NUCLEOTIDE SEQUENCE [LARGE SCALE GENOMIC DNA]</scope>
</reference>
<comment type="catalytic activity">
    <reaction evidence="9 10">
        <text>L-histidinol + 2 NAD(+) + H2O = L-histidine + 2 NADH + 3 H(+)</text>
        <dbReference type="Rhea" id="RHEA:20641"/>
        <dbReference type="ChEBI" id="CHEBI:15377"/>
        <dbReference type="ChEBI" id="CHEBI:15378"/>
        <dbReference type="ChEBI" id="CHEBI:57540"/>
        <dbReference type="ChEBI" id="CHEBI:57595"/>
        <dbReference type="ChEBI" id="CHEBI:57699"/>
        <dbReference type="ChEBI" id="CHEBI:57945"/>
        <dbReference type="EC" id="1.1.1.23"/>
    </reaction>
</comment>
<keyword evidence="7 10" id="KW-0520">NAD</keyword>
<evidence type="ECO:0000256" key="15">
    <source>
        <dbReference type="RuleBase" id="RU004175"/>
    </source>
</evidence>
<dbReference type="GO" id="GO:0000105">
    <property type="term" value="P:L-histidine biosynthetic process"/>
    <property type="evidence" value="ECO:0007669"/>
    <property type="project" value="UniProtKB-UniRule"/>
</dbReference>
<sequence>MDCRLLSFNQTSGLSGNFRAFAIPKRIPYRVTCFTRPGPFCCTPNCSMKSYRLSDLTASEVDSLKARPRIDFSSIFNVVQPIVDDVRSRGDAAVKDYTMRFDKVKLDKIVENVNDLPDPELDAAVQEAFDVAYSNIFAFHAAQKPVEKIVENMEGVRCKRVARSISAVGLYVPGGTAVLPSTALMLSVPAQIAGCKTIVLATPPTQDGSICKEVVYCAKKAGVTHILKAGGAQAISAMAWGTKSCPKVEKIYGPGNQFVTAAKMILQNSEAMISIDMPAGPSEVLVIADKHANPVYIAADLLSQAEHGPDSQCQSLPRGDFALKALSHSFSVFARDMVEAINFSNLYAPEHLIINVKNAEKWETFIENAGSVFLGQWTPESVGDYASGTNHVLPTYGYARMYGGVSLDSFLKYITVQSLTEGGLRKLGPYVATMAEVEGLDAHKRAVTLRLKDI</sequence>
<comment type="subcellular location">
    <subcellularLocation>
        <location evidence="10">Plastid</location>
        <location evidence="10">Chloroplast</location>
    </subcellularLocation>
</comment>
<dbReference type="InterPro" id="IPR016161">
    <property type="entry name" value="Ald_DH/histidinol_DH"/>
</dbReference>
<accession>A0ABD1PB31</accession>
<feature type="binding site" evidence="13">
    <location>
        <position position="307"/>
    </location>
    <ligand>
        <name>substrate</name>
    </ligand>
</feature>
<dbReference type="PROSITE" id="PS00611">
    <property type="entry name" value="HISOL_DEHYDROGENASE"/>
    <property type="match status" value="1"/>
</dbReference>
<dbReference type="AlphaFoldDB" id="A0ABD1PB31"/>
<feature type="binding site" evidence="14">
    <location>
        <position position="384"/>
    </location>
    <ligand>
        <name>Zn(2+)</name>
        <dbReference type="ChEBI" id="CHEBI:29105"/>
    </ligand>
</feature>
<evidence type="ECO:0000256" key="3">
    <source>
        <dbReference type="ARBA" id="ARBA00022605"/>
    </source>
</evidence>
<dbReference type="GO" id="GO:0004399">
    <property type="term" value="F:histidinol dehydrogenase activity"/>
    <property type="evidence" value="ECO:0007669"/>
    <property type="project" value="UniProtKB-UniRule"/>
</dbReference>
<evidence type="ECO:0000256" key="7">
    <source>
        <dbReference type="ARBA" id="ARBA00023027"/>
    </source>
</evidence>
<evidence type="ECO:0000256" key="14">
    <source>
        <dbReference type="PIRSR" id="PIRSR000099-4"/>
    </source>
</evidence>
<dbReference type="InterPro" id="IPR001692">
    <property type="entry name" value="Histidinol_DH_CS"/>
</dbReference>
<proteinExistence type="inferred from homology"/>
<feature type="binding site" evidence="14">
    <location>
        <position position="304"/>
    </location>
    <ligand>
        <name>Zn(2+)</name>
        <dbReference type="ChEBI" id="CHEBI:29105"/>
    </ligand>
</feature>
<protein>
    <recommendedName>
        <fullName evidence="10">Histidinol dehydrogenase, chloroplastic</fullName>
        <shortName evidence="10">HDH</shortName>
    </recommendedName>
</protein>
<dbReference type="FunFam" id="3.40.50.1980:FF:000019">
    <property type="entry name" value="Histidinol dehydrogenase, chloroplastic"/>
    <property type="match status" value="1"/>
</dbReference>
<feature type="active site" description="Proton acceptor" evidence="11">
    <location>
        <position position="350"/>
    </location>
</feature>
<dbReference type="Proteomes" id="UP001604336">
    <property type="component" value="Unassembled WGS sequence"/>
</dbReference>
<evidence type="ECO:0000256" key="8">
    <source>
        <dbReference type="ARBA" id="ARBA00023102"/>
    </source>
</evidence>
<feature type="binding site" evidence="14">
    <location>
        <position position="443"/>
    </location>
    <ligand>
        <name>Zn(2+)</name>
        <dbReference type="ChEBI" id="CHEBI:29105"/>
    </ligand>
</feature>
<feature type="active site" description="Proton acceptor" evidence="11">
    <location>
        <position position="351"/>
    </location>
</feature>
<dbReference type="PIRSF" id="PIRSF000099">
    <property type="entry name" value="Histidinol_dh"/>
    <property type="match status" value="1"/>
</dbReference>
<keyword evidence="4 14" id="KW-0479">Metal-binding</keyword>
<keyword evidence="3 10" id="KW-0028">Amino-acid biosynthesis</keyword>
<keyword evidence="17" id="KW-1185">Reference proteome</keyword>
<evidence type="ECO:0000256" key="13">
    <source>
        <dbReference type="PIRSR" id="PIRSR000099-3"/>
    </source>
</evidence>
<dbReference type="GO" id="GO:0009507">
    <property type="term" value="C:chloroplast"/>
    <property type="evidence" value="ECO:0007669"/>
    <property type="project" value="UniProtKB-SubCell"/>
</dbReference>
<keyword evidence="5 14" id="KW-0862">Zinc</keyword>
<dbReference type="PANTHER" id="PTHR21256:SF2">
    <property type="entry name" value="HISTIDINE BIOSYNTHESIS TRIFUNCTIONAL PROTEIN"/>
    <property type="match status" value="1"/>
</dbReference>
<evidence type="ECO:0000256" key="11">
    <source>
        <dbReference type="PIRSR" id="PIRSR000099-1"/>
    </source>
</evidence>
<evidence type="ECO:0000256" key="5">
    <source>
        <dbReference type="ARBA" id="ARBA00022833"/>
    </source>
</evidence>
<comment type="similarity">
    <text evidence="2 10 15">Belongs to the histidinol dehydrogenase family.</text>
</comment>
<evidence type="ECO:0000313" key="16">
    <source>
        <dbReference type="EMBL" id="KAL2461080.1"/>
    </source>
</evidence>
<dbReference type="Pfam" id="PF00815">
    <property type="entry name" value="Histidinol_dh"/>
    <property type="match status" value="1"/>
</dbReference>
<feature type="binding site" evidence="13">
    <location>
        <position position="384"/>
    </location>
    <ligand>
        <name>substrate</name>
    </ligand>
</feature>
<comment type="function">
    <text evidence="10">Catalyzes the sequential NAD-dependent oxidations of L-histidinol to L-histidinaldehyde and then to L-histidine.</text>
</comment>
<keyword evidence="6 10" id="KW-0560">Oxidoreductase</keyword>
<dbReference type="GO" id="GO:0046872">
    <property type="term" value="F:metal ion binding"/>
    <property type="evidence" value="ECO:0007669"/>
    <property type="project" value="UniProtKB-KW"/>
</dbReference>
<dbReference type="PANTHER" id="PTHR21256">
    <property type="entry name" value="HISTIDINOL DEHYDROGENASE HDH"/>
    <property type="match status" value="1"/>
</dbReference>
<feature type="binding site" evidence="12">
    <location>
        <position position="233"/>
    </location>
    <ligand>
        <name>NAD(+)</name>
        <dbReference type="ChEBI" id="CHEBI:57540"/>
    </ligand>
</feature>
<evidence type="ECO:0000256" key="10">
    <source>
        <dbReference type="PIRNR" id="PIRNR000099"/>
    </source>
</evidence>
<comment type="pathway">
    <text evidence="1 10">Amino-acid biosynthesis; L-histidine biosynthesis; L-histidine from 5-phospho-alpha-D-ribose 1-diphosphate: step 9/9.</text>
</comment>
<evidence type="ECO:0000256" key="6">
    <source>
        <dbReference type="ARBA" id="ARBA00023002"/>
    </source>
</evidence>
<feature type="binding site" evidence="14">
    <location>
        <position position="307"/>
    </location>
    <ligand>
        <name>Zn(2+)</name>
        <dbReference type="ChEBI" id="CHEBI:29105"/>
    </ligand>
</feature>
<dbReference type="FunFam" id="1.20.5.1300:FF:000002">
    <property type="entry name" value="Histidinol dehydrogenase, chloroplastic"/>
    <property type="match status" value="1"/>
</dbReference>
<feature type="binding site" evidence="13">
    <location>
        <position position="304"/>
    </location>
    <ligand>
        <name>substrate</name>
    </ligand>
</feature>
<evidence type="ECO:0000313" key="17">
    <source>
        <dbReference type="Proteomes" id="UP001604336"/>
    </source>
</evidence>
<feature type="binding site" evidence="13">
    <location>
        <position position="438"/>
    </location>
    <ligand>
        <name>substrate</name>
    </ligand>
</feature>
<dbReference type="PRINTS" id="PR00083">
    <property type="entry name" value="HOLDHDRGNASE"/>
</dbReference>
<name>A0ABD1PB31_9LAMI</name>
<comment type="caution">
    <text evidence="16">The sequence shown here is derived from an EMBL/GenBank/DDBJ whole genome shotgun (WGS) entry which is preliminary data.</text>
</comment>
<evidence type="ECO:0000256" key="1">
    <source>
        <dbReference type="ARBA" id="ARBA00004940"/>
    </source>
</evidence>
<dbReference type="Gene3D" id="3.40.50.1980">
    <property type="entry name" value="Nitrogenase molybdenum iron protein domain"/>
    <property type="match status" value="2"/>
</dbReference>
<dbReference type="InterPro" id="IPR012131">
    <property type="entry name" value="Hstdl_DH"/>
</dbReference>
<feature type="binding site" evidence="12">
    <location>
        <position position="171"/>
    </location>
    <ligand>
        <name>NAD(+)</name>
        <dbReference type="ChEBI" id="CHEBI:57540"/>
    </ligand>
</feature>
<keyword evidence="8 10" id="KW-0368">Histidine biosynthesis</keyword>
<dbReference type="Gene3D" id="1.20.5.1300">
    <property type="match status" value="1"/>
</dbReference>
<keyword evidence="10" id="KW-0150">Chloroplast</keyword>
<feature type="binding site" evidence="13">
    <location>
        <position position="282"/>
    </location>
    <ligand>
        <name>substrate</name>
    </ligand>
</feature>
<dbReference type="InterPro" id="IPR022695">
    <property type="entry name" value="Histidinol_DH_monofunct"/>
</dbReference>
<evidence type="ECO:0000256" key="9">
    <source>
        <dbReference type="ARBA" id="ARBA00049489"/>
    </source>
</evidence>
<evidence type="ECO:0000256" key="2">
    <source>
        <dbReference type="ARBA" id="ARBA00010178"/>
    </source>
</evidence>
<feature type="binding site" evidence="13">
    <location>
        <position position="443"/>
    </location>
    <ligand>
        <name>substrate</name>
    </ligand>
</feature>
<evidence type="ECO:0000256" key="12">
    <source>
        <dbReference type="PIRSR" id="PIRSR000099-2"/>
    </source>
</evidence>